<feature type="region of interest" description="Disordered" evidence="1">
    <location>
        <begin position="204"/>
        <end position="239"/>
    </location>
</feature>
<dbReference type="Proteomes" id="UP000546162">
    <property type="component" value="Unassembled WGS sequence"/>
</dbReference>
<name>A0A7W7H2T1_9ACTN</name>
<gene>
    <name evidence="2" type="ORF">BJY16_006415</name>
</gene>
<evidence type="ECO:0000256" key="1">
    <source>
        <dbReference type="SAM" id="MobiDB-lite"/>
    </source>
</evidence>
<comment type="caution">
    <text evidence="2">The sequence shown here is derived from an EMBL/GenBank/DDBJ whole genome shotgun (WGS) entry which is preliminary data.</text>
</comment>
<evidence type="ECO:0008006" key="4">
    <source>
        <dbReference type="Google" id="ProtNLM"/>
    </source>
</evidence>
<dbReference type="SUPFAM" id="SSF160631">
    <property type="entry name" value="SMI1/KNR4-like"/>
    <property type="match status" value="1"/>
</dbReference>
<keyword evidence="3" id="KW-1185">Reference proteome</keyword>
<accession>A0A7W7H2T1</accession>
<dbReference type="RefSeq" id="WP_203759001.1">
    <property type="nucleotide sequence ID" value="NZ_BAABFG010000005.1"/>
</dbReference>
<sequence>MTDDDVFAAVRRLADAGLYLDRIRGLDGVDLDGDEHDLEEWPEGVFRRIYRRGTPRYETALANGWLAVLPPLRPAPPELVEELEEKARRRFPPLLRRLYLEIGNGGFGPGNGLISLTSRQTAVRRDRSSFGTDRPRIARVLCYWPAGGTTELDLLDGQIWGTTAYRTPTGVPQSFRQGLTLAAWLSRWLDCRLLPPLLVQDGSRWRPGTEAEEREAWQERERQRAEDYYHPPVYDEEST</sequence>
<proteinExistence type="predicted"/>
<reference evidence="2 3" key="1">
    <citation type="submission" date="2020-08" db="EMBL/GenBank/DDBJ databases">
        <title>Sequencing the genomes of 1000 actinobacteria strains.</title>
        <authorList>
            <person name="Klenk H.-P."/>
        </authorList>
    </citation>
    <scope>NUCLEOTIDE SEQUENCE [LARGE SCALE GENOMIC DNA]</scope>
    <source>
        <strain evidence="2 3">DSM 45809</strain>
    </source>
</reference>
<feature type="compositionally biased region" description="Basic and acidic residues" evidence="1">
    <location>
        <begin position="204"/>
        <end position="229"/>
    </location>
</feature>
<organism evidence="2 3">
    <name type="scientific">Actinoplanes octamycinicus</name>
    <dbReference type="NCBI Taxonomy" id="135948"/>
    <lineage>
        <taxon>Bacteria</taxon>
        <taxon>Bacillati</taxon>
        <taxon>Actinomycetota</taxon>
        <taxon>Actinomycetes</taxon>
        <taxon>Micromonosporales</taxon>
        <taxon>Micromonosporaceae</taxon>
        <taxon>Actinoplanes</taxon>
    </lineage>
</organism>
<evidence type="ECO:0000313" key="2">
    <source>
        <dbReference type="EMBL" id="MBB4742956.1"/>
    </source>
</evidence>
<dbReference type="EMBL" id="JACHNB010000001">
    <property type="protein sequence ID" value="MBB4742956.1"/>
    <property type="molecule type" value="Genomic_DNA"/>
</dbReference>
<dbReference type="AlphaFoldDB" id="A0A7W7H2T1"/>
<evidence type="ECO:0000313" key="3">
    <source>
        <dbReference type="Proteomes" id="UP000546162"/>
    </source>
</evidence>
<protein>
    <recommendedName>
        <fullName evidence="4">Knr4/Smi1-like domain-containing protein</fullName>
    </recommendedName>
</protein>
<dbReference type="InterPro" id="IPR037883">
    <property type="entry name" value="Knr4/Smi1-like_sf"/>
</dbReference>